<keyword evidence="3" id="KW-0028">Amino-acid biosynthesis</keyword>
<dbReference type="InterPro" id="IPR000312">
    <property type="entry name" value="Glycosyl_Trfase_fam3"/>
</dbReference>
<name>A0A381US90_9ZZZZ</name>
<keyword evidence="7" id="KW-0057">Aromatic amino acid biosynthesis</keyword>
<dbReference type="InterPro" id="IPR036320">
    <property type="entry name" value="Glycosyl_Trfase_fam3_N_dom_sf"/>
</dbReference>
<evidence type="ECO:0000256" key="2">
    <source>
        <dbReference type="ARBA" id="ARBA00011948"/>
    </source>
</evidence>
<protein>
    <recommendedName>
        <fullName evidence="2">anthranilate phosphoribosyltransferase</fullName>
        <ecNumber evidence="2">2.4.2.18</ecNumber>
    </recommendedName>
</protein>
<keyword evidence="4" id="KW-0328">Glycosyltransferase</keyword>
<evidence type="ECO:0000256" key="7">
    <source>
        <dbReference type="ARBA" id="ARBA00023141"/>
    </source>
</evidence>
<sequence length="338" mass="35707">MKIQEALNKVLDKVDLKEEEMISVMTQIMEGQAKDSQLGSFLTALRIKGESIEEIAGAAIVMRDKAEKVKVATTAPIVDTCGTGGDGANTFNISTAAAFVVSGCGLAVAKHGNKAVSSLSGSADVLKCLGVNIDADKGTVEKCLDEIGIGFLFAPMMHGAMKYAAGVRRELGFRTIFNLLGPLTNPAGANAQVIGIYDSSRLKQIASVLELLGTRHAFVVHGNDGLDEITLTGETNVCELTNGQIKEYTLVPDSFGLSACKAEDLDGGTPEENAHIIKNILSGEEGPKRDIVLMNASAAICAGEIAEDLKGAMRLARESIDTGRAEKKLNDLCRLSHK</sequence>
<comment type="pathway">
    <text evidence="1">Amino-acid biosynthesis; L-tryptophan biosynthesis; L-tryptophan from chorismate: step 2/5.</text>
</comment>
<keyword evidence="5" id="KW-0808">Transferase</keyword>
<dbReference type="SUPFAM" id="SSF47648">
    <property type="entry name" value="Nucleoside phosphorylase/phosphoribosyltransferase N-terminal domain"/>
    <property type="match status" value="1"/>
</dbReference>
<evidence type="ECO:0000313" key="10">
    <source>
        <dbReference type="EMBL" id="SVA31019.1"/>
    </source>
</evidence>
<organism evidence="10">
    <name type="scientific">marine metagenome</name>
    <dbReference type="NCBI Taxonomy" id="408172"/>
    <lineage>
        <taxon>unclassified sequences</taxon>
        <taxon>metagenomes</taxon>
        <taxon>ecological metagenomes</taxon>
    </lineage>
</organism>
<dbReference type="AlphaFoldDB" id="A0A381US90"/>
<evidence type="ECO:0000259" key="8">
    <source>
        <dbReference type="Pfam" id="PF00591"/>
    </source>
</evidence>
<dbReference type="NCBIfam" id="TIGR01245">
    <property type="entry name" value="trpD"/>
    <property type="match status" value="1"/>
</dbReference>
<evidence type="ECO:0000256" key="6">
    <source>
        <dbReference type="ARBA" id="ARBA00022822"/>
    </source>
</evidence>
<keyword evidence="6" id="KW-0822">Tryptophan biosynthesis</keyword>
<dbReference type="GO" id="GO:0005829">
    <property type="term" value="C:cytosol"/>
    <property type="evidence" value="ECO:0007669"/>
    <property type="project" value="TreeGrafter"/>
</dbReference>
<dbReference type="InterPro" id="IPR035902">
    <property type="entry name" value="Nuc_phospho_transferase"/>
</dbReference>
<dbReference type="Pfam" id="PF00591">
    <property type="entry name" value="Glycos_transf_3"/>
    <property type="match status" value="1"/>
</dbReference>
<accession>A0A381US90</accession>
<dbReference type="PANTHER" id="PTHR43285:SF2">
    <property type="entry name" value="ANTHRANILATE PHOSPHORIBOSYLTRANSFERASE"/>
    <property type="match status" value="1"/>
</dbReference>
<dbReference type="GO" id="GO:0004048">
    <property type="term" value="F:anthranilate phosphoribosyltransferase activity"/>
    <property type="evidence" value="ECO:0007669"/>
    <property type="project" value="UniProtKB-EC"/>
</dbReference>
<dbReference type="InterPro" id="IPR017459">
    <property type="entry name" value="Glycosyl_Trfase_fam3_N_dom"/>
</dbReference>
<reference evidence="10" key="1">
    <citation type="submission" date="2018-05" db="EMBL/GenBank/DDBJ databases">
        <authorList>
            <person name="Lanie J.A."/>
            <person name="Ng W.-L."/>
            <person name="Kazmierczak K.M."/>
            <person name="Andrzejewski T.M."/>
            <person name="Davidsen T.M."/>
            <person name="Wayne K.J."/>
            <person name="Tettelin H."/>
            <person name="Glass J.I."/>
            <person name="Rusch D."/>
            <person name="Podicherti R."/>
            <person name="Tsui H.-C.T."/>
            <person name="Winkler M.E."/>
        </authorList>
    </citation>
    <scope>NUCLEOTIDE SEQUENCE</scope>
</reference>
<gene>
    <name evidence="10" type="ORF">METZ01_LOCUS83873</name>
</gene>
<dbReference type="PANTHER" id="PTHR43285">
    <property type="entry name" value="ANTHRANILATE PHOSPHORIBOSYLTRANSFERASE"/>
    <property type="match status" value="1"/>
</dbReference>
<evidence type="ECO:0000256" key="3">
    <source>
        <dbReference type="ARBA" id="ARBA00022605"/>
    </source>
</evidence>
<feature type="domain" description="Glycosyl transferase family 3 N-terminal" evidence="9">
    <location>
        <begin position="4"/>
        <end position="66"/>
    </location>
</feature>
<dbReference type="EC" id="2.4.2.18" evidence="2"/>
<feature type="domain" description="Glycosyl transferase family 3" evidence="8">
    <location>
        <begin position="76"/>
        <end position="325"/>
    </location>
</feature>
<dbReference type="GO" id="GO:0000162">
    <property type="term" value="P:L-tryptophan biosynthetic process"/>
    <property type="evidence" value="ECO:0007669"/>
    <property type="project" value="UniProtKB-KW"/>
</dbReference>
<evidence type="ECO:0000256" key="1">
    <source>
        <dbReference type="ARBA" id="ARBA00004907"/>
    </source>
</evidence>
<dbReference type="EMBL" id="UINC01007029">
    <property type="protein sequence ID" value="SVA31019.1"/>
    <property type="molecule type" value="Genomic_DNA"/>
</dbReference>
<dbReference type="InterPro" id="IPR005940">
    <property type="entry name" value="Anthranilate_Pribosyl_Tfrase"/>
</dbReference>
<dbReference type="Gene3D" id="3.40.1030.10">
    <property type="entry name" value="Nucleoside phosphorylase/phosphoribosyltransferase catalytic domain"/>
    <property type="match status" value="1"/>
</dbReference>
<dbReference type="Pfam" id="PF02885">
    <property type="entry name" value="Glycos_trans_3N"/>
    <property type="match status" value="1"/>
</dbReference>
<evidence type="ECO:0000256" key="4">
    <source>
        <dbReference type="ARBA" id="ARBA00022676"/>
    </source>
</evidence>
<proteinExistence type="inferred from homology"/>
<evidence type="ECO:0000259" key="9">
    <source>
        <dbReference type="Pfam" id="PF02885"/>
    </source>
</evidence>
<evidence type="ECO:0000256" key="5">
    <source>
        <dbReference type="ARBA" id="ARBA00022679"/>
    </source>
</evidence>
<dbReference type="Gene3D" id="1.20.970.10">
    <property type="entry name" value="Transferase, Pyrimidine Nucleoside Phosphorylase, Chain C"/>
    <property type="match status" value="1"/>
</dbReference>
<dbReference type="SUPFAM" id="SSF52418">
    <property type="entry name" value="Nucleoside phosphorylase/phosphoribosyltransferase catalytic domain"/>
    <property type="match status" value="1"/>
</dbReference>
<dbReference type="HAMAP" id="MF_00211">
    <property type="entry name" value="TrpD"/>
    <property type="match status" value="1"/>
</dbReference>
<dbReference type="FunFam" id="3.40.1030.10:FF:000002">
    <property type="entry name" value="Anthranilate phosphoribosyltransferase"/>
    <property type="match status" value="1"/>
</dbReference>